<dbReference type="AlphaFoldDB" id="A0A2P2K4W1"/>
<feature type="transmembrane region" description="Helical" evidence="1">
    <location>
        <begin position="9"/>
        <end position="27"/>
    </location>
</feature>
<proteinExistence type="predicted"/>
<accession>A0A2P2K4W1</accession>
<keyword evidence="1" id="KW-0472">Membrane</keyword>
<evidence type="ECO:0000256" key="1">
    <source>
        <dbReference type="SAM" id="Phobius"/>
    </source>
</evidence>
<dbReference type="EMBL" id="GGEC01020282">
    <property type="protein sequence ID" value="MBX00766.1"/>
    <property type="molecule type" value="Transcribed_RNA"/>
</dbReference>
<organism evidence="2">
    <name type="scientific">Rhizophora mucronata</name>
    <name type="common">Asiatic mangrove</name>
    <dbReference type="NCBI Taxonomy" id="61149"/>
    <lineage>
        <taxon>Eukaryota</taxon>
        <taxon>Viridiplantae</taxon>
        <taxon>Streptophyta</taxon>
        <taxon>Embryophyta</taxon>
        <taxon>Tracheophyta</taxon>
        <taxon>Spermatophyta</taxon>
        <taxon>Magnoliopsida</taxon>
        <taxon>eudicotyledons</taxon>
        <taxon>Gunneridae</taxon>
        <taxon>Pentapetalae</taxon>
        <taxon>rosids</taxon>
        <taxon>fabids</taxon>
        <taxon>Malpighiales</taxon>
        <taxon>Rhizophoraceae</taxon>
        <taxon>Rhizophora</taxon>
    </lineage>
</organism>
<evidence type="ECO:0000313" key="2">
    <source>
        <dbReference type="EMBL" id="MBX00766.1"/>
    </source>
</evidence>
<keyword evidence="1" id="KW-0812">Transmembrane</keyword>
<keyword evidence="1" id="KW-1133">Transmembrane helix</keyword>
<reference evidence="2" key="1">
    <citation type="submission" date="2018-02" db="EMBL/GenBank/DDBJ databases">
        <title>Rhizophora mucronata_Transcriptome.</title>
        <authorList>
            <person name="Meera S.P."/>
            <person name="Sreeshan A."/>
            <person name="Augustine A."/>
        </authorList>
    </citation>
    <scope>NUCLEOTIDE SEQUENCE</scope>
    <source>
        <tissue evidence="2">Leaf</tissue>
    </source>
</reference>
<protein>
    <submittedName>
        <fullName evidence="2">Uncharacterized protein</fullName>
    </submittedName>
</protein>
<sequence>MEKITEEDPAFFMMILMLASSTSVLGLY</sequence>
<name>A0A2P2K4W1_RHIMU</name>